<dbReference type="EMBL" id="FNDU01000004">
    <property type="protein sequence ID" value="SDI00606.1"/>
    <property type="molecule type" value="Genomic_DNA"/>
</dbReference>
<proteinExistence type="predicted"/>
<dbReference type="Proteomes" id="UP000199017">
    <property type="component" value="Unassembled WGS sequence"/>
</dbReference>
<evidence type="ECO:0000256" key="1">
    <source>
        <dbReference type="SAM" id="MobiDB-lite"/>
    </source>
</evidence>
<dbReference type="RefSeq" id="WP_091583428.1">
    <property type="nucleotide sequence ID" value="NZ_FNDU01000004.1"/>
</dbReference>
<dbReference type="OrthoDB" id="2962555at2"/>
<keyword evidence="3" id="KW-1185">Reference proteome</keyword>
<protein>
    <submittedName>
        <fullName evidence="2">Uncharacterized protein</fullName>
    </submittedName>
</protein>
<reference evidence="2 3" key="1">
    <citation type="submission" date="2016-10" db="EMBL/GenBank/DDBJ databases">
        <authorList>
            <person name="de Groot N.N."/>
        </authorList>
    </citation>
    <scope>NUCLEOTIDE SEQUENCE [LARGE SCALE GENOMIC DNA]</scope>
    <source>
        <strain evidence="3">P4B,CCM 7963,CECT 7998,DSM 25260,IBRC-M 10614,KCTC 13821</strain>
    </source>
</reference>
<feature type="region of interest" description="Disordered" evidence="1">
    <location>
        <begin position="54"/>
        <end position="75"/>
    </location>
</feature>
<name>A0A1G8H1X3_9BACI</name>
<evidence type="ECO:0000313" key="2">
    <source>
        <dbReference type="EMBL" id="SDI00606.1"/>
    </source>
</evidence>
<accession>A0A1G8H1X3</accession>
<dbReference type="AlphaFoldDB" id="A0A1G8H1X3"/>
<evidence type="ECO:0000313" key="3">
    <source>
        <dbReference type="Proteomes" id="UP000199017"/>
    </source>
</evidence>
<organism evidence="2 3">
    <name type="scientific">Alteribacillus bidgolensis</name>
    <dbReference type="NCBI Taxonomy" id="930129"/>
    <lineage>
        <taxon>Bacteria</taxon>
        <taxon>Bacillati</taxon>
        <taxon>Bacillota</taxon>
        <taxon>Bacilli</taxon>
        <taxon>Bacillales</taxon>
        <taxon>Bacillaceae</taxon>
        <taxon>Alteribacillus</taxon>
    </lineage>
</organism>
<sequence>MSSLLHEKLQDILQTSIETHQFDRAEQAVSYMRQLARIEAFIAGEPFQSSAASVSASVQQDKTENSPKDLLSPAADPASIHNINDHQRKPDALMLYYIEEDNLLKFKKPPQTYAVSVELFRKFLNNLESWKEKEPFSSKTFYEAFANDLRTFTTYQSSTLRQFITLLFRYCHKLDVLMKPSPPQRSRFYVNDSLNTEEVIEDIVKQKILKL</sequence>
<gene>
    <name evidence="2" type="ORF">SAMN05216352_10469</name>
</gene>